<comment type="caution">
    <text evidence="4">The sequence shown here is derived from an EMBL/GenBank/DDBJ whole genome shotgun (WGS) entry which is preliminary data.</text>
</comment>
<feature type="chain" id="PRO_5045107067" evidence="2">
    <location>
        <begin position="29"/>
        <end position="191"/>
    </location>
</feature>
<evidence type="ECO:0000313" key="4">
    <source>
        <dbReference type="EMBL" id="NPD90856.1"/>
    </source>
</evidence>
<accession>A0ABX2AIJ5</accession>
<keyword evidence="5" id="KW-1185">Reference proteome</keyword>
<feature type="signal peptide" evidence="2">
    <location>
        <begin position="1"/>
        <end position="28"/>
    </location>
</feature>
<proteinExistence type="predicted"/>
<reference evidence="4 5" key="1">
    <citation type="submission" date="2020-05" db="EMBL/GenBank/DDBJ databases">
        <title>Distinct polysaccharide utilization as determinants for interspecies competition between intestinal Prevotella spp.</title>
        <authorList>
            <person name="Galvez E.J.C."/>
            <person name="Iljazovic A."/>
            <person name="Strowig T."/>
        </authorList>
    </citation>
    <scope>NUCLEOTIDE SEQUENCE [LARGE SCALE GENOMIC DNA]</scope>
    <source>
        <strain evidence="4 5">PMUR</strain>
    </source>
</reference>
<feature type="domain" description="Outer membrane protein beta-barrel" evidence="3">
    <location>
        <begin position="27"/>
        <end position="173"/>
    </location>
</feature>
<evidence type="ECO:0000313" key="5">
    <source>
        <dbReference type="Proteomes" id="UP000714420"/>
    </source>
</evidence>
<dbReference type="Proteomes" id="UP000714420">
    <property type="component" value="Unassembled WGS sequence"/>
</dbReference>
<dbReference type="Pfam" id="PF13505">
    <property type="entry name" value="OMP_b-brl"/>
    <property type="match status" value="1"/>
</dbReference>
<dbReference type="InterPro" id="IPR027385">
    <property type="entry name" value="Beta-barrel_OMP"/>
</dbReference>
<keyword evidence="1 2" id="KW-0732">Signal</keyword>
<gene>
    <name evidence="4" type="ORF">HPS56_00520</name>
</gene>
<protein>
    <submittedName>
        <fullName evidence="4">Outer membrane beta-barrel protein</fullName>
    </submittedName>
</protein>
<name>A0ABX2AIJ5_9BACT</name>
<evidence type="ECO:0000256" key="2">
    <source>
        <dbReference type="SAM" id="SignalP"/>
    </source>
</evidence>
<sequence>MKKKTTCNNHTCLLLGIFIFMIAATCRAQTGYLHIELQGGYELFHDMSNKSGYDINIGCRYAFNERFFAACTLHGGINNGTYEGIYAGEPTKLDHTMREYMIGAGPGIYLYNGGNKWIYADILAGYGFGEELKASSESQSKSLNGFASAARIGAEYQTKNGWIIGLNAGGYLVGGELRPAINMKFGVFFNL</sequence>
<organism evidence="4 5">
    <name type="scientific">Xylanibacter muris</name>
    <dbReference type="NCBI Taxonomy" id="2736290"/>
    <lineage>
        <taxon>Bacteria</taxon>
        <taxon>Pseudomonadati</taxon>
        <taxon>Bacteroidota</taxon>
        <taxon>Bacteroidia</taxon>
        <taxon>Bacteroidales</taxon>
        <taxon>Prevotellaceae</taxon>
        <taxon>Xylanibacter</taxon>
    </lineage>
</organism>
<evidence type="ECO:0000259" key="3">
    <source>
        <dbReference type="Pfam" id="PF13505"/>
    </source>
</evidence>
<dbReference type="EMBL" id="JABKKF010000001">
    <property type="protein sequence ID" value="NPD90856.1"/>
    <property type="molecule type" value="Genomic_DNA"/>
</dbReference>
<evidence type="ECO:0000256" key="1">
    <source>
        <dbReference type="ARBA" id="ARBA00022729"/>
    </source>
</evidence>
<dbReference type="RefSeq" id="WP_172272220.1">
    <property type="nucleotide sequence ID" value="NZ_CASGMU010000001.1"/>
</dbReference>